<dbReference type="PIRSF" id="PIRSF000193">
    <property type="entry name" value="Pyrrol-5-carb_rd"/>
    <property type="match status" value="1"/>
</dbReference>
<name>A0A9W6GD92_9ACTN</name>
<evidence type="ECO:0000313" key="11">
    <source>
        <dbReference type="EMBL" id="GLI44634.1"/>
    </source>
</evidence>
<keyword evidence="5 8" id="KW-0641">Proline biosynthesis</keyword>
<dbReference type="InterPro" id="IPR000304">
    <property type="entry name" value="Pyrroline-COOH_reductase"/>
</dbReference>
<dbReference type="PROSITE" id="PS00521">
    <property type="entry name" value="P5CR"/>
    <property type="match status" value="1"/>
</dbReference>
<feature type="binding site" evidence="7">
    <location>
        <begin position="67"/>
        <end position="70"/>
    </location>
    <ligand>
        <name>NADP(+)</name>
        <dbReference type="ChEBI" id="CHEBI:58349"/>
    </ligand>
</feature>
<gene>
    <name evidence="5 11" type="primary">proC</name>
    <name evidence="11" type="ORF">GALLR39Z86_44840</name>
</gene>
<dbReference type="SUPFAM" id="SSF51735">
    <property type="entry name" value="NAD(P)-binding Rossmann-fold domains"/>
    <property type="match status" value="1"/>
</dbReference>
<evidence type="ECO:0000256" key="8">
    <source>
        <dbReference type="RuleBase" id="RU003903"/>
    </source>
</evidence>
<evidence type="ECO:0000256" key="3">
    <source>
        <dbReference type="ARBA" id="ARBA00023002"/>
    </source>
</evidence>
<feature type="domain" description="Pyrroline-5-carboxylate reductase catalytic N-terminal" evidence="9">
    <location>
        <begin position="3"/>
        <end position="96"/>
    </location>
</feature>
<comment type="similarity">
    <text evidence="1 5 8">Belongs to the pyrroline-5-carboxylate reductase family.</text>
</comment>
<evidence type="ECO:0000259" key="10">
    <source>
        <dbReference type="Pfam" id="PF14748"/>
    </source>
</evidence>
<dbReference type="RefSeq" id="WP_270117955.1">
    <property type="nucleotide sequence ID" value="NZ_BAAAOL010000001.1"/>
</dbReference>
<evidence type="ECO:0000256" key="1">
    <source>
        <dbReference type="ARBA" id="ARBA00005525"/>
    </source>
</evidence>
<organism evidence="11 12">
    <name type="scientific">Glycomyces algeriensis</name>
    <dbReference type="NCBI Taxonomy" id="256037"/>
    <lineage>
        <taxon>Bacteria</taxon>
        <taxon>Bacillati</taxon>
        <taxon>Actinomycetota</taxon>
        <taxon>Actinomycetes</taxon>
        <taxon>Glycomycetales</taxon>
        <taxon>Glycomycetaceae</taxon>
        <taxon>Glycomyces</taxon>
    </lineage>
</organism>
<comment type="function">
    <text evidence="4 5">Catalyzes the reduction of 1-pyrroline-5-carboxylate (PCA) to L-proline.</text>
</comment>
<proteinExistence type="inferred from homology"/>
<dbReference type="NCBIfam" id="TIGR00112">
    <property type="entry name" value="proC"/>
    <property type="match status" value="1"/>
</dbReference>
<comment type="catalytic activity">
    <reaction evidence="5">
        <text>L-proline + NAD(+) = (S)-1-pyrroline-5-carboxylate + NADH + 2 H(+)</text>
        <dbReference type="Rhea" id="RHEA:14105"/>
        <dbReference type="ChEBI" id="CHEBI:15378"/>
        <dbReference type="ChEBI" id="CHEBI:17388"/>
        <dbReference type="ChEBI" id="CHEBI:57540"/>
        <dbReference type="ChEBI" id="CHEBI:57945"/>
        <dbReference type="ChEBI" id="CHEBI:60039"/>
        <dbReference type="EC" id="1.5.1.2"/>
    </reaction>
</comment>
<keyword evidence="12" id="KW-1185">Reference proteome</keyword>
<dbReference type="GO" id="GO:0004735">
    <property type="term" value="F:pyrroline-5-carboxylate reductase activity"/>
    <property type="evidence" value="ECO:0007669"/>
    <property type="project" value="UniProtKB-UniRule"/>
</dbReference>
<evidence type="ECO:0000256" key="5">
    <source>
        <dbReference type="HAMAP-Rule" id="MF_01925"/>
    </source>
</evidence>
<dbReference type="HAMAP" id="MF_01925">
    <property type="entry name" value="P5C_reductase"/>
    <property type="match status" value="1"/>
</dbReference>
<keyword evidence="5 8" id="KW-0028">Amino-acid biosynthesis</keyword>
<dbReference type="SUPFAM" id="SSF48179">
    <property type="entry name" value="6-phosphogluconate dehydrogenase C-terminal domain-like"/>
    <property type="match status" value="1"/>
</dbReference>
<dbReference type="InterPro" id="IPR053790">
    <property type="entry name" value="P5CR-like_CS"/>
</dbReference>
<dbReference type="EMBL" id="BSDT01000001">
    <property type="protein sequence ID" value="GLI44634.1"/>
    <property type="molecule type" value="Genomic_DNA"/>
</dbReference>
<dbReference type="InterPro" id="IPR029036">
    <property type="entry name" value="P5CR_dimer"/>
</dbReference>
<protein>
    <recommendedName>
        <fullName evidence="5 6">Pyrroline-5-carboxylate reductase</fullName>
        <shortName evidence="5">P5C reductase</shortName>
        <shortName evidence="5">P5CR</shortName>
        <ecNumber evidence="5 6">1.5.1.2</ecNumber>
    </recommendedName>
    <alternativeName>
        <fullName evidence="5">PCA reductase</fullName>
    </alternativeName>
</protein>
<keyword evidence="5" id="KW-0963">Cytoplasm</keyword>
<dbReference type="Pfam" id="PF14748">
    <property type="entry name" value="P5CR_dimer"/>
    <property type="match status" value="1"/>
</dbReference>
<dbReference type="Pfam" id="PF03807">
    <property type="entry name" value="F420_oxidored"/>
    <property type="match status" value="1"/>
</dbReference>
<dbReference type="PANTHER" id="PTHR11645">
    <property type="entry name" value="PYRROLINE-5-CARBOXYLATE REDUCTASE"/>
    <property type="match status" value="1"/>
</dbReference>
<dbReference type="AlphaFoldDB" id="A0A9W6GD92"/>
<evidence type="ECO:0000259" key="9">
    <source>
        <dbReference type="Pfam" id="PF03807"/>
    </source>
</evidence>
<evidence type="ECO:0000256" key="7">
    <source>
        <dbReference type="PIRSR" id="PIRSR000193-1"/>
    </source>
</evidence>
<dbReference type="InterPro" id="IPR008927">
    <property type="entry name" value="6-PGluconate_DH-like_C_sf"/>
</dbReference>
<keyword evidence="2 5" id="KW-0521">NADP</keyword>
<evidence type="ECO:0000256" key="6">
    <source>
        <dbReference type="NCBIfam" id="TIGR00112"/>
    </source>
</evidence>
<comment type="catalytic activity">
    <reaction evidence="5 8">
        <text>L-proline + NADP(+) = (S)-1-pyrroline-5-carboxylate + NADPH + 2 H(+)</text>
        <dbReference type="Rhea" id="RHEA:14109"/>
        <dbReference type="ChEBI" id="CHEBI:15378"/>
        <dbReference type="ChEBI" id="CHEBI:17388"/>
        <dbReference type="ChEBI" id="CHEBI:57783"/>
        <dbReference type="ChEBI" id="CHEBI:58349"/>
        <dbReference type="ChEBI" id="CHEBI:60039"/>
        <dbReference type="EC" id="1.5.1.2"/>
    </reaction>
</comment>
<sequence length="263" mass="26380">MDIALLGVGHLGEAVLAGLIDSGLPPAQIWATALPADRAARLADAYGVEVGTDNPSAVADADVVIIAVPPVAVGPLLSAIGPSLSPDAVVVSLAAGVPLARLAERLPAGITAVRAMTNIAARARRAATALAAPEGTDLTEIEDLFDRIGVTVIAEESMMNLVTAVAGSGPAFLYYLADSMTNAAVDGGMDPVDARVLVDQMLLGACLHLQDSDEPPAALLERIATPGGTTEAALTSLDESNVDEAIRAAVAAAAQRGGELPGG</sequence>
<evidence type="ECO:0000313" key="12">
    <source>
        <dbReference type="Proteomes" id="UP001144313"/>
    </source>
</evidence>
<comment type="caution">
    <text evidence="11">The sequence shown here is derived from an EMBL/GenBank/DDBJ whole genome shotgun (WGS) entry which is preliminary data.</text>
</comment>
<comment type="subcellular location">
    <subcellularLocation>
        <location evidence="5">Cytoplasm</location>
    </subcellularLocation>
</comment>
<dbReference type="GO" id="GO:0055129">
    <property type="term" value="P:L-proline biosynthetic process"/>
    <property type="evidence" value="ECO:0007669"/>
    <property type="project" value="UniProtKB-UniRule"/>
</dbReference>
<evidence type="ECO:0000256" key="4">
    <source>
        <dbReference type="ARBA" id="ARBA00058118"/>
    </source>
</evidence>
<dbReference type="Gene3D" id="3.40.50.720">
    <property type="entry name" value="NAD(P)-binding Rossmann-like Domain"/>
    <property type="match status" value="1"/>
</dbReference>
<dbReference type="GO" id="GO:0005737">
    <property type="term" value="C:cytoplasm"/>
    <property type="evidence" value="ECO:0007669"/>
    <property type="project" value="UniProtKB-SubCell"/>
</dbReference>
<evidence type="ECO:0000256" key="2">
    <source>
        <dbReference type="ARBA" id="ARBA00022857"/>
    </source>
</evidence>
<dbReference type="PANTHER" id="PTHR11645:SF0">
    <property type="entry name" value="PYRROLINE-5-CARBOXYLATE REDUCTASE 3"/>
    <property type="match status" value="1"/>
</dbReference>
<accession>A0A9W6GD92</accession>
<dbReference type="InterPro" id="IPR028939">
    <property type="entry name" value="P5C_Rdtase_cat_N"/>
</dbReference>
<dbReference type="Proteomes" id="UP001144313">
    <property type="component" value="Unassembled WGS sequence"/>
</dbReference>
<dbReference type="InterPro" id="IPR036291">
    <property type="entry name" value="NAD(P)-bd_dom_sf"/>
</dbReference>
<keyword evidence="3 5" id="KW-0560">Oxidoreductase</keyword>
<feature type="binding site" evidence="7">
    <location>
        <begin position="6"/>
        <end position="11"/>
    </location>
    <ligand>
        <name>NADP(+)</name>
        <dbReference type="ChEBI" id="CHEBI:58349"/>
    </ligand>
</feature>
<reference evidence="11" key="1">
    <citation type="submission" date="2022-12" db="EMBL/GenBank/DDBJ databases">
        <title>Reference genome sequencing for broad-spectrum identification of bacterial and archaeal isolates by mass spectrometry.</title>
        <authorList>
            <person name="Sekiguchi Y."/>
            <person name="Tourlousse D.M."/>
        </authorList>
    </citation>
    <scope>NUCLEOTIDE SEQUENCE</scope>
    <source>
        <strain evidence="11">LLR39Z86</strain>
    </source>
</reference>
<feature type="domain" description="Pyrroline-5-carboxylate reductase dimerisation" evidence="10">
    <location>
        <begin position="156"/>
        <end position="260"/>
    </location>
</feature>
<dbReference type="EC" id="1.5.1.2" evidence="5 6"/>
<comment type="pathway">
    <text evidence="5 8">Amino-acid biosynthesis; L-proline biosynthesis; L-proline from L-glutamate 5-semialdehyde: step 1/1.</text>
</comment>
<dbReference type="Gene3D" id="1.10.3730.10">
    <property type="entry name" value="ProC C-terminal domain-like"/>
    <property type="match status" value="1"/>
</dbReference>
<feature type="binding site" evidence="7">
    <location>
        <position position="54"/>
    </location>
    <ligand>
        <name>NADPH</name>
        <dbReference type="ChEBI" id="CHEBI:57783"/>
    </ligand>
</feature>
<dbReference type="FunFam" id="1.10.3730.10:FF:000001">
    <property type="entry name" value="Pyrroline-5-carboxylate reductase"/>
    <property type="match status" value="1"/>
</dbReference>